<evidence type="ECO:0000256" key="7">
    <source>
        <dbReference type="SAM" id="Phobius"/>
    </source>
</evidence>
<keyword evidence="4 7" id="KW-1133">Transmembrane helix</keyword>
<dbReference type="GO" id="GO:0000329">
    <property type="term" value="C:fungal-type vacuole membrane"/>
    <property type="evidence" value="ECO:0007669"/>
    <property type="project" value="TreeGrafter"/>
</dbReference>
<dbReference type="PANTHER" id="PTHR21535">
    <property type="entry name" value="MAGNESIUM AND COBALT TRANSPORT PROTEIN/MITOCHONDRIAL IMPORT INNER MEMBRANE TRANSLOCASE SUBUNIT TIM8"/>
    <property type="match status" value="1"/>
</dbReference>
<keyword evidence="9" id="KW-1185">Reference proteome</keyword>
<dbReference type="Proteomes" id="UP001138500">
    <property type="component" value="Unassembled WGS sequence"/>
</dbReference>
<dbReference type="FunFam" id="1.20.58.340:FF:000008">
    <property type="entry name" value="CorA family metal ion transporter"/>
    <property type="match status" value="1"/>
</dbReference>
<evidence type="ECO:0000256" key="1">
    <source>
        <dbReference type="ARBA" id="ARBA00004141"/>
    </source>
</evidence>
<organism evidence="8 9">
    <name type="scientific">Teratosphaeria destructans</name>
    <dbReference type="NCBI Taxonomy" id="418781"/>
    <lineage>
        <taxon>Eukaryota</taxon>
        <taxon>Fungi</taxon>
        <taxon>Dikarya</taxon>
        <taxon>Ascomycota</taxon>
        <taxon>Pezizomycotina</taxon>
        <taxon>Dothideomycetes</taxon>
        <taxon>Dothideomycetidae</taxon>
        <taxon>Mycosphaerellales</taxon>
        <taxon>Teratosphaeriaceae</taxon>
        <taxon>Teratosphaeria</taxon>
    </lineage>
</organism>
<feature type="region of interest" description="Disordered" evidence="6">
    <location>
        <begin position="749"/>
        <end position="774"/>
    </location>
</feature>
<dbReference type="Gene3D" id="3.30.460.20">
    <property type="entry name" value="CorA soluble domain-like"/>
    <property type="match status" value="1"/>
</dbReference>
<sequence>MASNNADLSKVAGPPSMARPAADSQQRPHVTILQHAGPSSQSGAASESAKPKKKRPRGGKNRNKRNRRQSFAAPSETTEGDEMGGDRERPSLLDTADPRASAHNASFYRLRTGNRSNTSLESEALLDHRDHAPMSKRRQSVQQRDFLRPSIPQTPRHRGSHASGQPSSYMSAGRSKVPRGDYEHPISEGEDDDSDDVRPTERVPLLGSQSRTPSKPKISRNNSSSYGGTHGTFGRSRRQSMGSNVSSRRGRDIPSSRGRLQATVESDEEYDVNNPPSRPTSPGGPGNLDDVMIAQLTGSPDSRERGRDVVIDIDDSGLERRYSSGSPDMLRRRGTTVDQAQRDVCYPPDAGMSEIADEDVVSADDRHSLRASSKRRHRRRRGDVYPKLWVMEQHAAEEKEVRTEHERMRRMKLAEPVMIGGRLRRGTTQWQREEQAPYRFTYFNEAFDETIHASTLSELVDHDEDITFKHLFQPDPFDLSDSEDEGTAGGHMSQRPLVSGAHLNGRLSPAPPMNAPPMQALDAVVTGEQPHRSPSNSRDTSGRNTPMGRSGSGTPRRHVEKSSEKKVGHTPVWWLDIMAPTEEEMRTIARTFGIHQLTVEDILMSEEREKVELFQTYYFVNYRSFEQDKSSDDYLEPLNIYAVVYRDYVLTFHHSMTPHMNNVRRRIRQLNDYMNPSADWISYALIDDITDAYAPLVRDIEEEVDVIDDEILYIHEEPEAEEKRKKEQSKANTKNKIKRLVTWHSEEKGLNTTQADMGAQKAEGEKTAGDSGGDMLRRVGECRKKVMSMYRLLGNKADVIKGFAKRCNEHWEVAPKSEIGLYLGDIQDHIVTMTGNLSHYENLLSRAHSNYLAQINIRMNERAEQTADVLGKLTVLGTIVLPMNIITGMWGMNVWVPGQEYEGDLTWFWCITAGLVAFGLSSYFIAKKVYGIV</sequence>
<feature type="region of interest" description="Disordered" evidence="6">
    <location>
        <begin position="318"/>
        <end position="350"/>
    </location>
</feature>
<dbReference type="EMBL" id="RIBY02002312">
    <property type="protein sequence ID" value="KAH9819775.1"/>
    <property type="molecule type" value="Genomic_DNA"/>
</dbReference>
<reference evidence="8 9" key="2">
    <citation type="journal article" date="2021" name="Curr. Genet.">
        <title>Genetic response to nitrogen starvation in the aggressive Eucalyptus foliar pathogen Teratosphaeria destructans.</title>
        <authorList>
            <person name="Havenga M."/>
            <person name="Wingfield B.D."/>
            <person name="Wingfield M.J."/>
            <person name="Dreyer L.L."/>
            <person name="Roets F."/>
            <person name="Aylward J."/>
        </authorList>
    </citation>
    <scope>NUCLEOTIDE SEQUENCE [LARGE SCALE GENOMIC DNA]</scope>
    <source>
        <strain evidence="8">CMW44962</strain>
    </source>
</reference>
<evidence type="ECO:0000256" key="6">
    <source>
        <dbReference type="SAM" id="MobiDB-lite"/>
    </source>
</evidence>
<dbReference type="InterPro" id="IPR045863">
    <property type="entry name" value="CorA_TM1_TM2"/>
</dbReference>
<feature type="transmembrane region" description="Helical" evidence="7">
    <location>
        <begin position="906"/>
        <end position="926"/>
    </location>
</feature>
<dbReference type="OrthoDB" id="29879at2759"/>
<feature type="compositionally biased region" description="Polar residues" evidence="6">
    <location>
        <begin position="207"/>
        <end position="227"/>
    </location>
</feature>
<dbReference type="PANTHER" id="PTHR21535:SF51">
    <property type="entry name" value="MANGANESE RESISTANCE PROTEIN MNR2"/>
    <property type="match status" value="1"/>
</dbReference>
<comment type="caution">
    <text evidence="8">The sequence shown here is derived from an EMBL/GenBank/DDBJ whole genome shotgun (WGS) entry which is preliminary data.</text>
</comment>
<dbReference type="InterPro" id="IPR044089">
    <property type="entry name" value="Alr1-like"/>
</dbReference>
<dbReference type="AlphaFoldDB" id="A0A9W7SKP7"/>
<feature type="region of interest" description="Disordered" evidence="6">
    <location>
        <begin position="477"/>
        <end position="565"/>
    </location>
</feature>
<feature type="region of interest" description="Disordered" evidence="6">
    <location>
        <begin position="1"/>
        <end position="292"/>
    </location>
</feature>
<keyword evidence="3 7" id="KW-0812">Transmembrane</keyword>
<dbReference type="InterPro" id="IPR002523">
    <property type="entry name" value="MgTranspt_CorA/ZnTranspt_ZntB"/>
</dbReference>
<feature type="compositionally biased region" description="Basic and acidic residues" evidence="6">
    <location>
        <begin position="178"/>
        <end position="187"/>
    </location>
</feature>
<feature type="compositionally biased region" description="Polar residues" evidence="6">
    <location>
        <begin position="532"/>
        <end position="544"/>
    </location>
</feature>
<protein>
    <submittedName>
        <fullName evidence="8">Metal ion transporter</fullName>
    </submittedName>
</protein>
<reference evidence="8 9" key="1">
    <citation type="journal article" date="2018" name="IMA Fungus">
        <title>IMA Genome-F 10: Nine draft genome sequences of Claviceps purpurea s.lat., including C. arundinis, C. humidiphila, and C. cf. spartinae, pseudomolecules for the pitch canker pathogen Fusarium circinatum, draft genome of Davidsoniella eucalypti, Grosmannia galeiformis, Quambalaria eucalypti, and Teratosphaeria destructans.</title>
        <authorList>
            <person name="Wingfield B.D."/>
            <person name="Liu M."/>
            <person name="Nguyen H.D."/>
            <person name="Lane F.A."/>
            <person name="Morgan S.W."/>
            <person name="De Vos L."/>
            <person name="Wilken P.M."/>
            <person name="Duong T.A."/>
            <person name="Aylward J."/>
            <person name="Coetzee M.P."/>
            <person name="Dadej K."/>
            <person name="De Beer Z.W."/>
            <person name="Findlay W."/>
            <person name="Havenga M."/>
            <person name="Kolarik M."/>
            <person name="Menzies J.G."/>
            <person name="Naidoo K."/>
            <person name="Pochopski O."/>
            <person name="Shoukouhi P."/>
            <person name="Santana Q.C."/>
            <person name="Seifert K.A."/>
            <person name="Soal N."/>
            <person name="Steenkamp E.T."/>
            <person name="Tatham C.T."/>
            <person name="van der Nest M.A."/>
            <person name="Wingfield M.J."/>
        </authorList>
    </citation>
    <scope>NUCLEOTIDE SEQUENCE [LARGE SCALE GENOMIC DNA]</scope>
    <source>
        <strain evidence="8">CMW44962</strain>
    </source>
</reference>
<name>A0A9W7SKP7_9PEZI</name>
<evidence type="ECO:0000256" key="3">
    <source>
        <dbReference type="ARBA" id="ARBA00022692"/>
    </source>
</evidence>
<dbReference type="Gene3D" id="1.20.58.340">
    <property type="entry name" value="Magnesium transport protein CorA, transmembrane region"/>
    <property type="match status" value="2"/>
</dbReference>
<evidence type="ECO:0000313" key="9">
    <source>
        <dbReference type="Proteomes" id="UP001138500"/>
    </source>
</evidence>
<feature type="compositionally biased region" description="Basic residues" evidence="6">
    <location>
        <begin position="51"/>
        <end position="68"/>
    </location>
</feature>
<feature type="transmembrane region" description="Helical" evidence="7">
    <location>
        <begin position="869"/>
        <end position="886"/>
    </location>
</feature>
<proteinExistence type="inferred from homology"/>
<dbReference type="SUPFAM" id="SSF144083">
    <property type="entry name" value="Magnesium transport protein CorA, transmembrane region"/>
    <property type="match status" value="1"/>
</dbReference>
<accession>A0A9W7SKP7</accession>
<dbReference type="CDD" id="cd12829">
    <property type="entry name" value="Alr1p-like"/>
    <property type="match status" value="1"/>
</dbReference>
<comment type="similarity">
    <text evidence="2">Belongs to the CorA metal ion transporter (MIT) (TC 1.A.35) family.</text>
</comment>
<evidence type="ECO:0000256" key="2">
    <source>
        <dbReference type="ARBA" id="ARBA00009765"/>
    </source>
</evidence>
<dbReference type="GO" id="GO:0010961">
    <property type="term" value="P:intracellular magnesium ion homeostasis"/>
    <property type="evidence" value="ECO:0007669"/>
    <property type="project" value="TreeGrafter"/>
</dbReference>
<evidence type="ECO:0000256" key="4">
    <source>
        <dbReference type="ARBA" id="ARBA00022989"/>
    </source>
</evidence>
<comment type="subcellular location">
    <subcellularLocation>
        <location evidence="1">Membrane</location>
        <topology evidence="1">Multi-pass membrane protein</topology>
    </subcellularLocation>
</comment>
<keyword evidence="5 7" id="KW-0472">Membrane</keyword>
<dbReference type="InterPro" id="IPR045861">
    <property type="entry name" value="CorA_cytoplasmic_dom"/>
</dbReference>
<evidence type="ECO:0000313" key="8">
    <source>
        <dbReference type="EMBL" id="KAH9819775.1"/>
    </source>
</evidence>
<gene>
    <name evidence="8" type="ORF">Tdes44962_MAKER05175</name>
</gene>
<evidence type="ECO:0000256" key="5">
    <source>
        <dbReference type="ARBA" id="ARBA00023136"/>
    </source>
</evidence>
<dbReference type="Pfam" id="PF01544">
    <property type="entry name" value="CorA"/>
    <property type="match status" value="2"/>
</dbReference>
<dbReference type="GO" id="GO:0015095">
    <property type="term" value="F:magnesium ion transmembrane transporter activity"/>
    <property type="evidence" value="ECO:0007669"/>
    <property type="project" value="InterPro"/>
</dbReference>
<dbReference type="SUPFAM" id="SSF143865">
    <property type="entry name" value="CorA soluble domain-like"/>
    <property type="match status" value="1"/>
</dbReference>